<keyword evidence="3" id="KW-1185">Reference proteome</keyword>
<accession>A0A2G5TZ32</accession>
<dbReference type="EMBL" id="PDUG01000004">
    <property type="protein sequence ID" value="PIC32547.1"/>
    <property type="molecule type" value="Genomic_DNA"/>
</dbReference>
<feature type="region of interest" description="Disordered" evidence="1">
    <location>
        <begin position="270"/>
        <end position="305"/>
    </location>
</feature>
<feature type="region of interest" description="Disordered" evidence="1">
    <location>
        <begin position="1"/>
        <end position="52"/>
    </location>
</feature>
<name>A0A2G5TZ32_9PELO</name>
<feature type="region of interest" description="Disordered" evidence="1">
    <location>
        <begin position="120"/>
        <end position="158"/>
    </location>
</feature>
<feature type="compositionally biased region" description="Low complexity" evidence="1">
    <location>
        <begin position="121"/>
        <end position="138"/>
    </location>
</feature>
<feature type="compositionally biased region" description="Basic and acidic residues" evidence="1">
    <location>
        <begin position="42"/>
        <end position="52"/>
    </location>
</feature>
<gene>
    <name evidence="2" type="primary">Cnig_chr_IV.g12836</name>
    <name evidence="2" type="ORF">B9Z55_012836</name>
</gene>
<evidence type="ECO:0000313" key="2">
    <source>
        <dbReference type="EMBL" id="PIC32547.1"/>
    </source>
</evidence>
<feature type="compositionally biased region" description="Polar residues" evidence="1">
    <location>
        <begin position="278"/>
        <end position="305"/>
    </location>
</feature>
<comment type="caution">
    <text evidence="2">The sequence shown here is derived from an EMBL/GenBank/DDBJ whole genome shotgun (WGS) entry which is preliminary data.</text>
</comment>
<sequence length="458" mass="50384">MINAMLPFKENDNQKKRKQSLTHSAPRRKPSMMTLKARIQSRRREVDSGRKPLDKKIIAEQLAKIDEKETHKDFTRPSLLAEFLSEKDAPSTSNQNPNLVALPPLSLSTDCPSYSAMVVTQQASNRSRSASQAPAPSSDPTETEETVGRNAEDPFAINAPSEPIEIEYDVPEASTPFVNPTQTDGTSSNNIDDIIDRIARGDDSGTEEQSAEQSSTRKIIPRRKPVRALAKEYWIGQNGTAIGNAQRNVPQTKSVEKFLAEIHAKNNLPPMRLGVGNMGTSHATRNSSSSQSEAQPEVSATNARNSVLLEMDEDTGVEENLRMNTPDYSHSPAPRREEEPSTSTWNPIHSEDSYFFVPATIGYHRPSSSSQASSASLPNLVPADRLTHGTTLSIAPPPRMLDAIMKRVSNEMKQREESGSLDFGPIQVQLTATGKELDDSISFLNNLIGQLESAKRDQ</sequence>
<organism evidence="2 3">
    <name type="scientific">Caenorhabditis nigoni</name>
    <dbReference type="NCBI Taxonomy" id="1611254"/>
    <lineage>
        <taxon>Eukaryota</taxon>
        <taxon>Metazoa</taxon>
        <taxon>Ecdysozoa</taxon>
        <taxon>Nematoda</taxon>
        <taxon>Chromadorea</taxon>
        <taxon>Rhabditida</taxon>
        <taxon>Rhabditina</taxon>
        <taxon>Rhabditomorpha</taxon>
        <taxon>Rhabditoidea</taxon>
        <taxon>Rhabditidae</taxon>
        <taxon>Peloderinae</taxon>
        <taxon>Caenorhabditis</taxon>
    </lineage>
</organism>
<reference evidence="3" key="1">
    <citation type="submission" date="2017-10" db="EMBL/GenBank/DDBJ databases">
        <title>Rapid genome shrinkage in a self-fertile nematode reveals novel sperm competition proteins.</title>
        <authorList>
            <person name="Yin D."/>
            <person name="Schwarz E.M."/>
            <person name="Thomas C.G."/>
            <person name="Felde R.L."/>
            <person name="Korf I.F."/>
            <person name="Cutter A.D."/>
            <person name="Schartner C.M."/>
            <person name="Ralston E.J."/>
            <person name="Meyer B.J."/>
            <person name="Haag E.S."/>
        </authorList>
    </citation>
    <scope>NUCLEOTIDE SEQUENCE [LARGE SCALE GENOMIC DNA]</scope>
    <source>
        <strain evidence="3">JU1422</strain>
    </source>
</reference>
<feature type="region of interest" description="Disordered" evidence="1">
    <location>
        <begin position="317"/>
        <end position="349"/>
    </location>
</feature>
<protein>
    <submittedName>
        <fullName evidence="2">Uncharacterized protein</fullName>
    </submittedName>
</protein>
<dbReference type="AlphaFoldDB" id="A0A2G5TZ32"/>
<feature type="compositionally biased region" description="Basic residues" evidence="1">
    <location>
        <begin position="15"/>
        <end position="30"/>
    </location>
</feature>
<evidence type="ECO:0000313" key="3">
    <source>
        <dbReference type="Proteomes" id="UP000230233"/>
    </source>
</evidence>
<feature type="region of interest" description="Disordered" evidence="1">
    <location>
        <begin position="199"/>
        <end position="218"/>
    </location>
</feature>
<dbReference type="Proteomes" id="UP000230233">
    <property type="component" value="Chromosome IV"/>
</dbReference>
<evidence type="ECO:0000256" key="1">
    <source>
        <dbReference type="SAM" id="MobiDB-lite"/>
    </source>
</evidence>
<proteinExistence type="predicted"/>